<feature type="transmembrane region" description="Helical" evidence="1">
    <location>
        <begin position="221"/>
        <end position="237"/>
    </location>
</feature>
<accession>A0A8S3R5E3</accession>
<keyword evidence="1" id="KW-0472">Membrane</keyword>
<evidence type="ECO:0000313" key="2">
    <source>
        <dbReference type="EMBL" id="CAG2202076.1"/>
    </source>
</evidence>
<evidence type="ECO:0000313" key="3">
    <source>
        <dbReference type="Proteomes" id="UP000683360"/>
    </source>
</evidence>
<dbReference type="EMBL" id="CAJPWZ010000876">
    <property type="protein sequence ID" value="CAG2202076.1"/>
    <property type="molecule type" value="Genomic_DNA"/>
</dbReference>
<proteinExistence type="predicted"/>
<protein>
    <submittedName>
        <fullName evidence="2">Uncharacterized protein</fullName>
    </submittedName>
</protein>
<dbReference type="AlphaFoldDB" id="A0A8S3R5E3"/>
<keyword evidence="1" id="KW-1133">Transmembrane helix</keyword>
<reference evidence="2" key="1">
    <citation type="submission" date="2021-03" db="EMBL/GenBank/DDBJ databases">
        <authorList>
            <person name="Bekaert M."/>
        </authorList>
    </citation>
    <scope>NUCLEOTIDE SEQUENCE</scope>
</reference>
<organism evidence="2 3">
    <name type="scientific">Mytilus edulis</name>
    <name type="common">Blue mussel</name>
    <dbReference type="NCBI Taxonomy" id="6550"/>
    <lineage>
        <taxon>Eukaryota</taxon>
        <taxon>Metazoa</taxon>
        <taxon>Spiralia</taxon>
        <taxon>Lophotrochozoa</taxon>
        <taxon>Mollusca</taxon>
        <taxon>Bivalvia</taxon>
        <taxon>Autobranchia</taxon>
        <taxon>Pteriomorphia</taxon>
        <taxon>Mytilida</taxon>
        <taxon>Mytiloidea</taxon>
        <taxon>Mytilidae</taxon>
        <taxon>Mytilinae</taxon>
        <taxon>Mytilus</taxon>
    </lineage>
</organism>
<name>A0A8S3R5E3_MYTED</name>
<dbReference type="OrthoDB" id="6099457at2759"/>
<gene>
    <name evidence="2" type="ORF">MEDL_16649</name>
</gene>
<dbReference type="Proteomes" id="UP000683360">
    <property type="component" value="Unassembled WGS sequence"/>
</dbReference>
<feature type="transmembrane region" description="Helical" evidence="1">
    <location>
        <begin position="179"/>
        <end position="201"/>
    </location>
</feature>
<keyword evidence="3" id="KW-1185">Reference proteome</keyword>
<keyword evidence="1" id="KW-0812">Transmembrane</keyword>
<evidence type="ECO:0000256" key="1">
    <source>
        <dbReference type="SAM" id="Phobius"/>
    </source>
</evidence>
<sequence length="277" mass="31892">MIKVRLLSRHTPESTDLCNTTLTKTDAENIQYFGQLITSSLQEKWNMYIRSMNTKCDIHFTVRIRDVTSLTVLLEDVESQQTGNILYDLITHLNNNVTERYTPEIIVDRSNMHNYKNVLLPFQSLGVCTLDFSSVNDYKKSATYYIFGTTLILPFAVTAACGLVVLMNHYSGSLPDNIVNFKIIYFGSLLSFICCFPYYVINFMNGSGHFIPRHANFVSTFFFYNSSLCLTIPYLLYRRPKCRKSSKSTKNAHSYSNSNGIQEDIQMEQEYSKVDYV</sequence>
<comment type="caution">
    <text evidence="2">The sequence shown here is derived from an EMBL/GenBank/DDBJ whole genome shotgun (WGS) entry which is preliminary data.</text>
</comment>
<feature type="transmembrane region" description="Helical" evidence="1">
    <location>
        <begin position="142"/>
        <end position="167"/>
    </location>
</feature>